<dbReference type="Proteomes" id="UP000323506">
    <property type="component" value="Chromosome A09"/>
</dbReference>
<accession>A0A5D2FAZ5</accession>
<proteinExistence type="predicted"/>
<gene>
    <name evidence="2" type="ORF">ES288_A09G154700v1</name>
</gene>
<evidence type="ECO:0000313" key="2">
    <source>
        <dbReference type="EMBL" id="TYH02612.1"/>
    </source>
</evidence>
<keyword evidence="3" id="KW-1185">Reference proteome</keyword>
<reference evidence="2 3" key="1">
    <citation type="submission" date="2019-06" db="EMBL/GenBank/DDBJ databases">
        <title>WGS assembly of Gossypium darwinii.</title>
        <authorList>
            <person name="Chen Z.J."/>
            <person name="Sreedasyam A."/>
            <person name="Ando A."/>
            <person name="Song Q."/>
            <person name="De L."/>
            <person name="Hulse-Kemp A."/>
            <person name="Ding M."/>
            <person name="Ye W."/>
            <person name="Kirkbride R."/>
            <person name="Jenkins J."/>
            <person name="Plott C."/>
            <person name="Lovell J."/>
            <person name="Lin Y.-M."/>
            <person name="Vaughn R."/>
            <person name="Liu B."/>
            <person name="Li W."/>
            <person name="Simpson S."/>
            <person name="Scheffler B."/>
            <person name="Saski C."/>
            <person name="Grover C."/>
            <person name="Hu G."/>
            <person name="Conover J."/>
            <person name="Carlson J."/>
            <person name="Shu S."/>
            <person name="Boston L."/>
            <person name="Williams M."/>
            <person name="Peterson D."/>
            <person name="Mcgee K."/>
            <person name="Jones D."/>
            <person name="Wendel J."/>
            <person name="Stelly D."/>
            <person name="Grimwood J."/>
            <person name="Schmutz J."/>
        </authorList>
    </citation>
    <scope>NUCLEOTIDE SEQUENCE [LARGE SCALE GENOMIC DNA]</scope>
    <source>
        <strain evidence="2">1808015.09</strain>
    </source>
</reference>
<sequence length="71" mass="7991">MPVFKKNWPTADLTSSPPSSSISLAVPRDRLFWRGVLNPLRTTPLGGSPECRVFLRRQLDVVVTCKIRPKT</sequence>
<dbReference type="AlphaFoldDB" id="A0A5D2FAZ5"/>
<evidence type="ECO:0000313" key="3">
    <source>
        <dbReference type="Proteomes" id="UP000323506"/>
    </source>
</evidence>
<protein>
    <submittedName>
        <fullName evidence="2">Uncharacterized protein</fullName>
    </submittedName>
</protein>
<organism evidence="2 3">
    <name type="scientific">Gossypium darwinii</name>
    <name type="common">Darwin's cotton</name>
    <name type="synonym">Gossypium barbadense var. darwinii</name>
    <dbReference type="NCBI Taxonomy" id="34276"/>
    <lineage>
        <taxon>Eukaryota</taxon>
        <taxon>Viridiplantae</taxon>
        <taxon>Streptophyta</taxon>
        <taxon>Embryophyta</taxon>
        <taxon>Tracheophyta</taxon>
        <taxon>Spermatophyta</taxon>
        <taxon>Magnoliopsida</taxon>
        <taxon>eudicotyledons</taxon>
        <taxon>Gunneridae</taxon>
        <taxon>Pentapetalae</taxon>
        <taxon>rosids</taxon>
        <taxon>malvids</taxon>
        <taxon>Malvales</taxon>
        <taxon>Malvaceae</taxon>
        <taxon>Malvoideae</taxon>
        <taxon>Gossypium</taxon>
    </lineage>
</organism>
<evidence type="ECO:0000256" key="1">
    <source>
        <dbReference type="SAM" id="MobiDB-lite"/>
    </source>
</evidence>
<dbReference type="EMBL" id="CM017696">
    <property type="protein sequence ID" value="TYH02612.1"/>
    <property type="molecule type" value="Genomic_DNA"/>
</dbReference>
<name>A0A5D2FAZ5_GOSDA</name>
<feature type="region of interest" description="Disordered" evidence="1">
    <location>
        <begin position="1"/>
        <end position="21"/>
    </location>
</feature>